<evidence type="ECO:0000256" key="1">
    <source>
        <dbReference type="SAM" id="SignalP"/>
    </source>
</evidence>
<organism evidence="2 3">
    <name type="scientific">Xylaria hypoxylon</name>
    <dbReference type="NCBI Taxonomy" id="37992"/>
    <lineage>
        <taxon>Eukaryota</taxon>
        <taxon>Fungi</taxon>
        <taxon>Dikarya</taxon>
        <taxon>Ascomycota</taxon>
        <taxon>Pezizomycotina</taxon>
        <taxon>Sordariomycetes</taxon>
        <taxon>Xylariomycetidae</taxon>
        <taxon>Xylariales</taxon>
        <taxon>Xylariaceae</taxon>
        <taxon>Xylaria</taxon>
    </lineage>
</organism>
<gene>
    <name evidence="2" type="ORF">E0Z10_g913</name>
</gene>
<accession>A0A4Z0YTX6</accession>
<dbReference type="InterPro" id="IPR008979">
    <property type="entry name" value="Galactose-bd-like_sf"/>
</dbReference>
<comment type="caution">
    <text evidence="2">The sequence shown here is derived from an EMBL/GenBank/DDBJ whole genome shotgun (WGS) entry which is preliminary data.</text>
</comment>
<dbReference type="OrthoDB" id="5424295at2759"/>
<evidence type="ECO:0000313" key="3">
    <source>
        <dbReference type="Proteomes" id="UP000297716"/>
    </source>
</evidence>
<sequence length="207" mass="22440">MTPLSLSFGRKLLAAAMLLAFTVSAGCNGDKCYRAETSTLSKVTATARSTSSTLTQDYFVPNGDFECGLTPWTVEVPDAAASYFLGAPGHTTSNSFQVRFTPPTRGTQFGVSARIISAPVRVVPNVAYRLNFWTYFDNQNAGFIGVKFNGVARYTIDATDHGWGGDFTSNTVDYTPTNETVTITFEYLFVSTASLDRIDSVVFAPVQ</sequence>
<dbReference type="SUPFAM" id="SSF49785">
    <property type="entry name" value="Galactose-binding domain-like"/>
    <property type="match status" value="1"/>
</dbReference>
<dbReference type="Gene3D" id="2.60.120.260">
    <property type="entry name" value="Galactose-binding domain-like"/>
    <property type="match status" value="1"/>
</dbReference>
<dbReference type="EMBL" id="SKBN01000009">
    <property type="protein sequence ID" value="TGJ87839.1"/>
    <property type="molecule type" value="Genomic_DNA"/>
</dbReference>
<keyword evidence="3" id="KW-1185">Reference proteome</keyword>
<feature type="chain" id="PRO_5021249407" description="CBM-cenC domain-containing protein" evidence="1">
    <location>
        <begin position="30"/>
        <end position="207"/>
    </location>
</feature>
<protein>
    <recommendedName>
        <fullName evidence="4">CBM-cenC domain-containing protein</fullName>
    </recommendedName>
</protein>
<keyword evidence="1" id="KW-0732">Signal</keyword>
<name>A0A4Z0YTX6_9PEZI</name>
<proteinExistence type="predicted"/>
<feature type="signal peptide" evidence="1">
    <location>
        <begin position="1"/>
        <end position="29"/>
    </location>
</feature>
<evidence type="ECO:0008006" key="4">
    <source>
        <dbReference type="Google" id="ProtNLM"/>
    </source>
</evidence>
<reference evidence="2 3" key="1">
    <citation type="submission" date="2019-03" db="EMBL/GenBank/DDBJ databases">
        <title>Draft genome sequence of Xylaria hypoxylon DSM 108379, a ubiquitous saprotrophic-parasitic fungi on hardwood.</title>
        <authorList>
            <person name="Buettner E."/>
            <person name="Leonhardt S."/>
            <person name="Gebauer A.M."/>
            <person name="Liers C."/>
            <person name="Hofrichter M."/>
            <person name="Kellner H."/>
        </authorList>
    </citation>
    <scope>NUCLEOTIDE SEQUENCE [LARGE SCALE GENOMIC DNA]</scope>
    <source>
        <strain evidence="2 3">DSM 108379</strain>
    </source>
</reference>
<dbReference type="AlphaFoldDB" id="A0A4Z0YTX6"/>
<dbReference type="Proteomes" id="UP000297716">
    <property type="component" value="Unassembled WGS sequence"/>
</dbReference>
<evidence type="ECO:0000313" key="2">
    <source>
        <dbReference type="EMBL" id="TGJ87839.1"/>
    </source>
</evidence>